<dbReference type="PANTHER" id="PTHR34413">
    <property type="entry name" value="PROPHAGE TAIL FIBER ASSEMBLY PROTEIN HOMOLOG TFAE-RELATED-RELATED"/>
    <property type="match status" value="1"/>
</dbReference>
<dbReference type="InterPro" id="IPR003458">
    <property type="entry name" value="Phage_T4_Gp38_tail_assem"/>
</dbReference>
<dbReference type="RefSeq" id="WP_273580708.1">
    <property type="nucleotide sequence ID" value="NZ_JAQRFO010000044.1"/>
</dbReference>
<name>A0ABT5M6B0_9GAMM</name>
<reference evidence="1 2" key="1">
    <citation type="submission" date="2023-02" db="EMBL/GenBank/DDBJ databases">
        <title>Entomopathogenic bacteria.</title>
        <authorList>
            <person name="Machado R.A."/>
        </authorList>
    </citation>
    <scope>NUCLEOTIDE SEQUENCE [LARGE SCALE GENOMIC DNA]</scope>
    <source>
        <strain evidence="1 2">XENO-7</strain>
    </source>
</reference>
<dbReference type="EMBL" id="JAQRFO010000044">
    <property type="protein sequence ID" value="MDC9623214.1"/>
    <property type="molecule type" value="Genomic_DNA"/>
</dbReference>
<organism evidence="1 2">
    <name type="scientific">Xenorhabdus aichiensis</name>
    <dbReference type="NCBI Taxonomy" id="3025874"/>
    <lineage>
        <taxon>Bacteria</taxon>
        <taxon>Pseudomonadati</taxon>
        <taxon>Pseudomonadota</taxon>
        <taxon>Gammaproteobacteria</taxon>
        <taxon>Enterobacterales</taxon>
        <taxon>Morganellaceae</taxon>
        <taxon>Xenorhabdus</taxon>
    </lineage>
</organism>
<proteinExistence type="predicted"/>
<dbReference type="PANTHER" id="PTHR34413:SF2">
    <property type="entry name" value="PROPHAGE TAIL FIBER ASSEMBLY PROTEIN HOMOLOG TFAE-RELATED"/>
    <property type="match status" value="1"/>
</dbReference>
<evidence type="ECO:0000313" key="2">
    <source>
        <dbReference type="Proteomes" id="UP001214757"/>
    </source>
</evidence>
<keyword evidence="2" id="KW-1185">Reference proteome</keyword>
<dbReference type="Pfam" id="PF02413">
    <property type="entry name" value="Caudo_TAP"/>
    <property type="match status" value="1"/>
</dbReference>
<sequence length="171" mass="19705">MITLKNFKRYQPENPPVSAIYLISEDGKDWYEAQKLFATDTFKVAYDSQGVIRTAHYDVSGLFPEGLSVSEIDKNEVPEGFRNDHTWQYKEGKIIRQGLTPEVLRRQAEYKRQGLIVQARENIASLQDAADLLIATAREKADLSAWKRYRLALYRLDISTAPDIDWPKLPE</sequence>
<comment type="caution">
    <text evidence="1">The sequence shown here is derived from an EMBL/GenBank/DDBJ whole genome shotgun (WGS) entry which is preliminary data.</text>
</comment>
<evidence type="ECO:0000313" key="1">
    <source>
        <dbReference type="EMBL" id="MDC9623214.1"/>
    </source>
</evidence>
<gene>
    <name evidence="1" type="ORF">PSI22_16580</name>
</gene>
<accession>A0ABT5M6B0</accession>
<protein>
    <submittedName>
        <fullName evidence="1">Tail fiber assembly protein</fullName>
    </submittedName>
</protein>
<dbReference type="InterPro" id="IPR051220">
    <property type="entry name" value="TFA_Chaperone"/>
</dbReference>
<dbReference type="Proteomes" id="UP001214757">
    <property type="component" value="Unassembled WGS sequence"/>
</dbReference>